<evidence type="ECO:0000259" key="1">
    <source>
        <dbReference type="PROSITE" id="PS51352"/>
    </source>
</evidence>
<dbReference type="CDD" id="cd02970">
    <property type="entry name" value="PRX_like2"/>
    <property type="match status" value="1"/>
</dbReference>
<dbReference type="OrthoDB" id="9809746at2"/>
<organism evidence="2 3">
    <name type="scientific">Marinomonas aquiplantarum</name>
    <dbReference type="NCBI Taxonomy" id="491951"/>
    <lineage>
        <taxon>Bacteria</taxon>
        <taxon>Pseudomonadati</taxon>
        <taxon>Pseudomonadota</taxon>
        <taxon>Gammaproteobacteria</taxon>
        <taxon>Oceanospirillales</taxon>
        <taxon>Oceanospirillaceae</taxon>
        <taxon>Marinomonas</taxon>
    </lineage>
</organism>
<dbReference type="RefSeq" id="WP_113873432.1">
    <property type="nucleotide sequence ID" value="NZ_QNRF01000002.1"/>
</dbReference>
<keyword evidence="3" id="KW-1185">Reference proteome</keyword>
<dbReference type="Pfam" id="PF00578">
    <property type="entry name" value="AhpC-TSA"/>
    <property type="match status" value="1"/>
</dbReference>
<dbReference type="InterPro" id="IPR013766">
    <property type="entry name" value="Thioredoxin_domain"/>
</dbReference>
<evidence type="ECO:0000313" key="2">
    <source>
        <dbReference type="EMBL" id="RBO84792.1"/>
    </source>
</evidence>
<dbReference type="AlphaFoldDB" id="A0A366D416"/>
<accession>A0A366D416</accession>
<dbReference type="PROSITE" id="PS51352">
    <property type="entry name" value="THIOREDOXIN_2"/>
    <property type="match status" value="1"/>
</dbReference>
<protein>
    <submittedName>
        <fullName evidence="2">Peroxiredoxin</fullName>
    </submittedName>
</protein>
<dbReference type="GO" id="GO:0016209">
    <property type="term" value="F:antioxidant activity"/>
    <property type="evidence" value="ECO:0007669"/>
    <property type="project" value="InterPro"/>
</dbReference>
<dbReference type="GO" id="GO:0016491">
    <property type="term" value="F:oxidoreductase activity"/>
    <property type="evidence" value="ECO:0007669"/>
    <property type="project" value="InterPro"/>
</dbReference>
<feature type="domain" description="Thioredoxin" evidence="1">
    <location>
        <begin position="9"/>
        <end position="171"/>
    </location>
</feature>
<sequence length="181" mass="20319">MSTLTTKVLKPQQATPELNLDTLQGKWSLADQAPEFFTMVVVYRGLHCPICKTYLKELSRLLEDFKAKGVNVLALSSDTKERAQQASTEWEIENLPLAYGLTAEQSQDWGLHRSAGRGLTSIGIEEPTEFTEPGLFLVRPDDTLYWSNISTMPFARPHFKEVLGAIDFAINKDYPARGELV</sequence>
<gene>
    <name evidence="2" type="ORF">DFP76_102189</name>
</gene>
<evidence type="ECO:0000313" key="3">
    <source>
        <dbReference type="Proteomes" id="UP000252086"/>
    </source>
</evidence>
<dbReference type="EMBL" id="QNRF01000002">
    <property type="protein sequence ID" value="RBO84792.1"/>
    <property type="molecule type" value="Genomic_DNA"/>
</dbReference>
<dbReference type="Proteomes" id="UP000252086">
    <property type="component" value="Unassembled WGS sequence"/>
</dbReference>
<dbReference type="Gene3D" id="3.40.30.10">
    <property type="entry name" value="Glutaredoxin"/>
    <property type="match status" value="1"/>
</dbReference>
<dbReference type="InterPro" id="IPR036249">
    <property type="entry name" value="Thioredoxin-like_sf"/>
</dbReference>
<dbReference type="InterPro" id="IPR000866">
    <property type="entry name" value="AhpC/TSA"/>
</dbReference>
<reference evidence="2 3" key="1">
    <citation type="submission" date="2018-06" db="EMBL/GenBank/DDBJ databases">
        <title>Genomic Encyclopedia of Type Strains, Phase III (KMG-III): the genomes of soil and plant-associated and newly described type strains.</title>
        <authorList>
            <person name="Whitman W."/>
        </authorList>
    </citation>
    <scope>NUCLEOTIDE SEQUENCE [LARGE SCALE GENOMIC DNA]</scope>
    <source>
        <strain evidence="2 3">CECT 7732</strain>
    </source>
</reference>
<name>A0A366D416_9GAMM</name>
<dbReference type="SUPFAM" id="SSF52833">
    <property type="entry name" value="Thioredoxin-like"/>
    <property type="match status" value="1"/>
</dbReference>
<proteinExistence type="predicted"/>
<comment type="caution">
    <text evidence="2">The sequence shown here is derived from an EMBL/GenBank/DDBJ whole genome shotgun (WGS) entry which is preliminary data.</text>
</comment>